<name>A0ABS2GTA3_9BURK</name>
<dbReference type="Gene3D" id="3.40.50.300">
    <property type="entry name" value="P-loop containing nucleotide triphosphate hydrolases"/>
    <property type="match status" value="1"/>
</dbReference>
<gene>
    <name evidence="6" type="primary">fhs</name>
    <name evidence="7" type="ORF">H5985_07110</name>
</gene>
<dbReference type="GO" id="GO:0004329">
    <property type="term" value="F:formate-tetrahydrofolate ligase activity"/>
    <property type="evidence" value="ECO:0007669"/>
    <property type="project" value="UniProtKB-EC"/>
</dbReference>
<evidence type="ECO:0000313" key="7">
    <source>
        <dbReference type="EMBL" id="MBM6929033.1"/>
    </source>
</evidence>
<comment type="caution">
    <text evidence="7">The sequence shown here is derived from an EMBL/GenBank/DDBJ whole genome shotgun (WGS) entry which is preliminary data.</text>
</comment>
<dbReference type="Proteomes" id="UP000777002">
    <property type="component" value="Unassembled WGS sequence"/>
</dbReference>
<comment type="pathway">
    <text evidence="1 6">One-carbon metabolism; tetrahydrofolate interconversion.</text>
</comment>
<dbReference type="InterPro" id="IPR020628">
    <property type="entry name" value="Formate_THF_ligase_CS"/>
</dbReference>
<sequence>MKSDIEIAQEAKLIRIDDLAHSAGLSDDEFEPYGRDKAKVALHKDRKPHGKLILVTATSGMPAGSGKTTTSIALTQGLKRLGEKAVVALREPSLGPCFGMKGGAAGGGYSQVLPMESINLHFTGDFHAITAANNLLAAMIDNARHQGQVNLKTVIWRRVLDVNDRMLRNIVTGLGGPANGIPTETGFDITVASELMAVLCLATDLDDLRARIDRLVVGIKRDGSAFTCKELGATGALMALLLEAMKPNLVQTLEGNLAFVHGGPFANIAHGCNSVVATKAAMTLGDWAITEAGFGSDLGAEKFINIKCRAAGLTPSAVVLVTSTKALKWHGLVPLPDIGKPNVEALKKGLCNLDAHIDNLKHFGPEIVVSLNHFATDTDEEIEIIRQRCAEKGVRFAVCDGFIKGGEGAIELARAVMEAAAGEPKPLNFSYETDDDVVTKIEKLATNVYGAKDIELSAAAKKDLKQIQELGFDRLPVCVAKTPYSLSHEPTWLGAPKGFTLPVQRLILNAGAGFVVATTGAIMRMPGLPKQPAALHIDVVNGKIVGLS</sequence>
<organism evidence="7 8">
    <name type="scientific">Parasutterella secunda</name>
    <dbReference type="NCBI Taxonomy" id="626947"/>
    <lineage>
        <taxon>Bacteria</taxon>
        <taxon>Pseudomonadati</taxon>
        <taxon>Pseudomonadota</taxon>
        <taxon>Betaproteobacteria</taxon>
        <taxon>Burkholderiales</taxon>
        <taxon>Sutterellaceae</taxon>
        <taxon>Parasutterella</taxon>
    </lineage>
</organism>
<dbReference type="HAMAP" id="MF_01543">
    <property type="entry name" value="FTHFS"/>
    <property type="match status" value="1"/>
</dbReference>
<evidence type="ECO:0000256" key="6">
    <source>
        <dbReference type="HAMAP-Rule" id="MF_01543"/>
    </source>
</evidence>
<dbReference type="RefSeq" id="WP_205050623.1">
    <property type="nucleotide sequence ID" value="NZ_JACJKX010000013.1"/>
</dbReference>
<dbReference type="NCBIfam" id="NF010030">
    <property type="entry name" value="PRK13505.1"/>
    <property type="match status" value="1"/>
</dbReference>
<evidence type="ECO:0000256" key="4">
    <source>
        <dbReference type="ARBA" id="ARBA00022741"/>
    </source>
</evidence>
<evidence type="ECO:0000256" key="5">
    <source>
        <dbReference type="ARBA" id="ARBA00022840"/>
    </source>
</evidence>
<comment type="catalytic activity">
    <reaction evidence="6">
        <text>(6S)-5,6,7,8-tetrahydrofolate + formate + ATP = (6R)-10-formyltetrahydrofolate + ADP + phosphate</text>
        <dbReference type="Rhea" id="RHEA:20221"/>
        <dbReference type="ChEBI" id="CHEBI:15740"/>
        <dbReference type="ChEBI" id="CHEBI:30616"/>
        <dbReference type="ChEBI" id="CHEBI:43474"/>
        <dbReference type="ChEBI" id="CHEBI:57453"/>
        <dbReference type="ChEBI" id="CHEBI:195366"/>
        <dbReference type="ChEBI" id="CHEBI:456216"/>
        <dbReference type="EC" id="6.3.4.3"/>
    </reaction>
</comment>
<comment type="similarity">
    <text evidence="6">Belongs to the formate--tetrahydrofolate ligase family.</text>
</comment>
<dbReference type="EMBL" id="JACJKX010000013">
    <property type="protein sequence ID" value="MBM6929033.1"/>
    <property type="molecule type" value="Genomic_DNA"/>
</dbReference>
<dbReference type="Pfam" id="PF01268">
    <property type="entry name" value="FTHFS"/>
    <property type="match status" value="1"/>
</dbReference>
<dbReference type="PROSITE" id="PS00721">
    <property type="entry name" value="FTHFS_1"/>
    <property type="match status" value="1"/>
</dbReference>
<evidence type="ECO:0000256" key="2">
    <source>
        <dbReference type="ARBA" id="ARBA00022563"/>
    </source>
</evidence>
<evidence type="ECO:0000256" key="1">
    <source>
        <dbReference type="ARBA" id="ARBA00004777"/>
    </source>
</evidence>
<evidence type="ECO:0000313" key="8">
    <source>
        <dbReference type="Proteomes" id="UP000777002"/>
    </source>
</evidence>
<keyword evidence="3 6" id="KW-0436">Ligase</keyword>
<dbReference type="CDD" id="cd00477">
    <property type="entry name" value="FTHFS"/>
    <property type="match status" value="1"/>
</dbReference>
<dbReference type="Gene3D" id="3.10.410.10">
    <property type="entry name" value="Formyltetrahydrofolate synthetase, domain 3"/>
    <property type="match status" value="1"/>
</dbReference>
<dbReference type="EC" id="6.3.4.3" evidence="6"/>
<comment type="caution">
    <text evidence="6">Lacks conserved residue(s) required for the propagation of feature annotation.</text>
</comment>
<dbReference type="InterPro" id="IPR027417">
    <property type="entry name" value="P-loop_NTPase"/>
</dbReference>
<dbReference type="SUPFAM" id="SSF52540">
    <property type="entry name" value="P-loop containing nucleoside triphosphate hydrolases"/>
    <property type="match status" value="1"/>
</dbReference>
<dbReference type="Gene3D" id="3.30.1510.10">
    <property type="entry name" value="Domain 2, N(10)-formyltetrahydrofolate synthetase"/>
    <property type="match status" value="1"/>
</dbReference>
<dbReference type="InterPro" id="IPR000559">
    <property type="entry name" value="Formate_THF_ligase"/>
</dbReference>
<keyword evidence="5 6" id="KW-0067">ATP-binding</keyword>
<proteinExistence type="inferred from homology"/>
<evidence type="ECO:0000256" key="3">
    <source>
        <dbReference type="ARBA" id="ARBA00022598"/>
    </source>
</evidence>
<reference evidence="7 8" key="1">
    <citation type="journal article" date="2021" name="Sci. Rep.">
        <title>The distribution of antibiotic resistance genes in chicken gut microbiota commensals.</title>
        <authorList>
            <person name="Juricova H."/>
            <person name="Matiasovicova J."/>
            <person name="Kubasova T."/>
            <person name="Cejkova D."/>
            <person name="Rychlik I."/>
        </authorList>
    </citation>
    <scope>NUCLEOTIDE SEQUENCE [LARGE SCALE GENOMIC DNA]</scope>
    <source>
        <strain evidence="7 8">An562</strain>
    </source>
</reference>
<keyword evidence="2 6" id="KW-0554">One-carbon metabolism</keyword>
<accession>A0ABS2GTA3</accession>
<keyword evidence="4 6" id="KW-0547">Nucleotide-binding</keyword>
<protein>
    <recommendedName>
        <fullName evidence="6">Formate--tetrahydrofolate ligase</fullName>
        <ecNumber evidence="6">6.3.4.3</ecNumber>
    </recommendedName>
    <alternativeName>
        <fullName evidence="6">Formyltetrahydrofolate synthetase</fullName>
        <shortName evidence="6">FHS</shortName>
        <shortName evidence="6">FTHFS</shortName>
    </alternativeName>
</protein>
<keyword evidence="8" id="KW-1185">Reference proteome</keyword>